<dbReference type="InterPro" id="IPR001547">
    <property type="entry name" value="Glyco_hydro_5"/>
</dbReference>
<dbReference type="OrthoDB" id="1887033at2759"/>
<evidence type="ECO:0000256" key="5">
    <source>
        <dbReference type="SAM" id="SignalP"/>
    </source>
</evidence>
<dbReference type="Gene3D" id="3.20.20.80">
    <property type="entry name" value="Glycosidases"/>
    <property type="match status" value="2"/>
</dbReference>
<feature type="chain" id="PRO_5007863416" evidence="5">
    <location>
        <begin position="20"/>
        <end position="462"/>
    </location>
</feature>
<sequence length="462" mass="51177">MFAPVLLVSVSLFLSTALAAQVQLPVKKVYGVNLGNWLVSEPWMSPNEWLDMGGEDCDDCSTCIRSEFALAKALGKDADRVFQKHWDTWFNQSDIDRIKAAGLNTVRIPLGYWLVEPLVDRKTEFYPRGGLKTLKRQLLNLKKAGIQAILDHHALPGVSSPGQMFAGLCTSDVQFYTDKNYERALIWAAVMTAISHVDPDFSSAFSIQAINEPIMDASQTPGLGQYDIDFVQVVRAVEASLGIFSGSNKFGLDVNLDSGSGINLNVTLGTAAAKAKGSPLVKSALLKSIPILFEVARDIGVPLTGVFQSNRKPLWTNFMDMTWQHTDPANPADAADGPQAYDDHLYYSFGGVADPNEEAYLTHLCHLNRLEIDETLGNVPMWFGEWSLATQFDATDEFLIKWADAQKLMYGKGAGWIFWSFKIEDGSGQKKQWDYFEALRLGYFTRDPAAFHNAEVCAPYTA</sequence>
<evidence type="ECO:0000259" key="6">
    <source>
        <dbReference type="Pfam" id="PF00150"/>
    </source>
</evidence>
<dbReference type="EMBL" id="KV425895">
    <property type="protein sequence ID" value="KZW01212.1"/>
    <property type="molecule type" value="Genomic_DNA"/>
</dbReference>
<evidence type="ECO:0000256" key="2">
    <source>
        <dbReference type="ARBA" id="ARBA00022801"/>
    </source>
</evidence>
<accession>A0A165NTV0</accession>
<dbReference type="PANTHER" id="PTHR31297">
    <property type="entry name" value="GLUCAN ENDO-1,6-BETA-GLUCOSIDASE B"/>
    <property type="match status" value="1"/>
</dbReference>
<evidence type="ECO:0000256" key="4">
    <source>
        <dbReference type="RuleBase" id="RU361153"/>
    </source>
</evidence>
<evidence type="ECO:0000256" key="1">
    <source>
        <dbReference type="ARBA" id="ARBA00005641"/>
    </source>
</evidence>
<dbReference type="GO" id="GO:0005576">
    <property type="term" value="C:extracellular region"/>
    <property type="evidence" value="ECO:0007669"/>
    <property type="project" value="TreeGrafter"/>
</dbReference>
<gene>
    <name evidence="7" type="ORF">EXIGLDRAFT_603144</name>
</gene>
<protein>
    <submittedName>
        <fullName evidence="7">Glycoside hydrolase</fullName>
    </submittedName>
</protein>
<evidence type="ECO:0000313" key="8">
    <source>
        <dbReference type="Proteomes" id="UP000077266"/>
    </source>
</evidence>
<dbReference type="PANTHER" id="PTHR31297:SF42">
    <property type="entry name" value="GLYCOSIDE HYDROLASE FAMILY 5 DOMAIN-CONTAINING PROTEIN"/>
    <property type="match status" value="1"/>
</dbReference>
<dbReference type="GO" id="GO:0009986">
    <property type="term" value="C:cell surface"/>
    <property type="evidence" value="ECO:0007669"/>
    <property type="project" value="TreeGrafter"/>
</dbReference>
<comment type="similarity">
    <text evidence="1 4">Belongs to the glycosyl hydrolase 5 (cellulase A) family.</text>
</comment>
<dbReference type="InterPro" id="IPR017853">
    <property type="entry name" value="GH"/>
</dbReference>
<dbReference type="InParanoid" id="A0A165NTV0"/>
<dbReference type="GO" id="GO:0008422">
    <property type="term" value="F:beta-glucosidase activity"/>
    <property type="evidence" value="ECO:0007669"/>
    <property type="project" value="TreeGrafter"/>
</dbReference>
<evidence type="ECO:0000313" key="7">
    <source>
        <dbReference type="EMBL" id="KZW01212.1"/>
    </source>
</evidence>
<feature type="signal peptide" evidence="5">
    <location>
        <begin position="1"/>
        <end position="19"/>
    </location>
</feature>
<dbReference type="InterPro" id="IPR050386">
    <property type="entry name" value="Glycosyl_hydrolase_5"/>
</dbReference>
<name>A0A165NTV0_EXIGL</name>
<dbReference type="Proteomes" id="UP000077266">
    <property type="component" value="Unassembled WGS sequence"/>
</dbReference>
<organism evidence="7 8">
    <name type="scientific">Exidia glandulosa HHB12029</name>
    <dbReference type="NCBI Taxonomy" id="1314781"/>
    <lineage>
        <taxon>Eukaryota</taxon>
        <taxon>Fungi</taxon>
        <taxon>Dikarya</taxon>
        <taxon>Basidiomycota</taxon>
        <taxon>Agaricomycotina</taxon>
        <taxon>Agaricomycetes</taxon>
        <taxon>Auriculariales</taxon>
        <taxon>Exidiaceae</taxon>
        <taxon>Exidia</taxon>
    </lineage>
</organism>
<dbReference type="GO" id="GO:0009251">
    <property type="term" value="P:glucan catabolic process"/>
    <property type="evidence" value="ECO:0007669"/>
    <property type="project" value="TreeGrafter"/>
</dbReference>
<dbReference type="SUPFAM" id="SSF51445">
    <property type="entry name" value="(Trans)glycosidases"/>
    <property type="match status" value="1"/>
</dbReference>
<reference evidence="7 8" key="1">
    <citation type="journal article" date="2016" name="Mol. Biol. Evol.">
        <title>Comparative Genomics of Early-Diverging Mushroom-Forming Fungi Provides Insights into the Origins of Lignocellulose Decay Capabilities.</title>
        <authorList>
            <person name="Nagy L.G."/>
            <person name="Riley R."/>
            <person name="Tritt A."/>
            <person name="Adam C."/>
            <person name="Daum C."/>
            <person name="Floudas D."/>
            <person name="Sun H."/>
            <person name="Yadav J.S."/>
            <person name="Pangilinan J."/>
            <person name="Larsson K.H."/>
            <person name="Matsuura K."/>
            <person name="Barry K."/>
            <person name="Labutti K."/>
            <person name="Kuo R."/>
            <person name="Ohm R.A."/>
            <person name="Bhattacharya S.S."/>
            <person name="Shirouzu T."/>
            <person name="Yoshinaga Y."/>
            <person name="Martin F.M."/>
            <person name="Grigoriev I.V."/>
            <person name="Hibbett D.S."/>
        </authorList>
    </citation>
    <scope>NUCLEOTIDE SEQUENCE [LARGE SCALE GENOMIC DNA]</scope>
    <source>
        <strain evidence="7 8">HHB12029</strain>
    </source>
</reference>
<evidence type="ECO:0000256" key="3">
    <source>
        <dbReference type="ARBA" id="ARBA00023295"/>
    </source>
</evidence>
<keyword evidence="5" id="KW-0732">Signal</keyword>
<dbReference type="AlphaFoldDB" id="A0A165NTV0"/>
<proteinExistence type="inferred from homology"/>
<dbReference type="Pfam" id="PF00150">
    <property type="entry name" value="Cellulase"/>
    <property type="match status" value="1"/>
</dbReference>
<feature type="domain" description="Glycoside hydrolase family 5" evidence="6">
    <location>
        <begin position="89"/>
        <end position="422"/>
    </location>
</feature>
<keyword evidence="3 4" id="KW-0326">Glycosidase</keyword>
<keyword evidence="2 4" id="KW-0378">Hydrolase</keyword>
<keyword evidence="8" id="KW-1185">Reference proteome</keyword>
<dbReference type="STRING" id="1314781.A0A165NTV0"/>